<protein>
    <submittedName>
        <fullName evidence="2">Uncharacterized protein</fullName>
    </submittedName>
</protein>
<evidence type="ECO:0000256" key="1">
    <source>
        <dbReference type="SAM" id="Phobius"/>
    </source>
</evidence>
<proteinExistence type="predicted"/>
<organism evidence="2 3">
    <name type="scientific">Zopfia rhizophila CBS 207.26</name>
    <dbReference type="NCBI Taxonomy" id="1314779"/>
    <lineage>
        <taxon>Eukaryota</taxon>
        <taxon>Fungi</taxon>
        <taxon>Dikarya</taxon>
        <taxon>Ascomycota</taxon>
        <taxon>Pezizomycotina</taxon>
        <taxon>Dothideomycetes</taxon>
        <taxon>Dothideomycetes incertae sedis</taxon>
        <taxon>Zopfiaceae</taxon>
        <taxon>Zopfia</taxon>
    </lineage>
</organism>
<dbReference type="AlphaFoldDB" id="A0A6A6DKL1"/>
<dbReference type="EMBL" id="ML994664">
    <property type="protein sequence ID" value="KAF2179655.1"/>
    <property type="molecule type" value="Genomic_DNA"/>
</dbReference>
<feature type="non-terminal residue" evidence="2">
    <location>
        <position position="1"/>
    </location>
</feature>
<keyword evidence="1" id="KW-0812">Transmembrane</keyword>
<evidence type="ECO:0000313" key="2">
    <source>
        <dbReference type="EMBL" id="KAF2179655.1"/>
    </source>
</evidence>
<keyword evidence="1" id="KW-0472">Membrane</keyword>
<reference evidence="2" key="1">
    <citation type="journal article" date="2020" name="Stud. Mycol.">
        <title>101 Dothideomycetes genomes: a test case for predicting lifestyles and emergence of pathogens.</title>
        <authorList>
            <person name="Haridas S."/>
            <person name="Albert R."/>
            <person name="Binder M."/>
            <person name="Bloem J."/>
            <person name="Labutti K."/>
            <person name="Salamov A."/>
            <person name="Andreopoulos B."/>
            <person name="Baker S."/>
            <person name="Barry K."/>
            <person name="Bills G."/>
            <person name="Bluhm B."/>
            <person name="Cannon C."/>
            <person name="Castanera R."/>
            <person name="Culley D."/>
            <person name="Daum C."/>
            <person name="Ezra D."/>
            <person name="Gonzalez J."/>
            <person name="Henrissat B."/>
            <person name="Kuo A."/>
            <person name="Liang C."/>
            <person name="Lipzen A."/>
            <person name="Lutzoni F."/>
            <person name="Magnuson J."/>
            <person name="Mondo S."/>
            <person name="Nolan M."/>
            <person name="Ohm R."/>
            <person name="Pangilinan J."/>
            <person name="Park H.-J."/>
            <person name="Ramirez L."/>
            <person name="Alfaro M."/>
            <person name="Sun H."/>
            <person name="Tritt A."/>
            <person name="Yoshinaga Y."/>
            <person name="Zwiers L.-H."/>
            <person name="Turgeon B."/>
            <person name="Goodwin S."/>
            <person name="Spatafora J."/>
            <person name="Crous P."/>
            <person name="Grigoriev I."/>
        </authorList>
    </citation>
    <scope>NUCLEOTIDE SEQUENCE</scope>
    <source>
        <strain evidence="2">CBS 207.26</strain>
    </source>
</reference>
<accession>A0A6A6DKL1</accession>
<evidence type="ECO:0000313" key="3">
    <source>
        <dbReference type="Proteomes" id="UP000800200"/>
    </source>
</evidence>
<keyword evidence="3" id="KW-1185">Reference proteome</keyword>
<name>A0A6A6DKL1_9PEZI</name>
<feature type="transmembrane region" description="Helical" evidence="1">
    <location>
        <begin position="7"/>
        <end position="25"/>
    </location>
</feature>
<sequence length="54" mass="6106">TVVPTSILCILLQYCLLLVLYQLNWNPLHDTALNPALHTLPRFNCMALKLTSVL</sequence>
<dbReference type="Proteomes" id="UP000800200">
    <property type="component" value="Unassembled WGS sequence"/>
</dbReference>
<gene>
    <name evidence="2" type="ORF">K469DRAFT_299606</name>
</gene>
<keyword evidence="1" id="KW-1133">Transmembrane helix</keyword>